<evidence type="ECO:0000313" key="2">
    <source>
        <dbReference type="Proteomes" id="UP000727407"/>
    </source>
</evidence>
<organism evidence="1 2">
    <name type="scientific">Clarias magur</name>
    <name type="common">Asian catfish</name>
    <name type="synonym">Macropteronotus magur</name>
    <dbReference type="NCBI Taxonomy" id="1594786"/>
    <lineage>
        <taxon>Eukaryota</taxon>
        <taxon>Metazoa</taxon>
        <taxon>Chordata</taxon>
        <taxon>Craniata</taxon>
        <taxon>Vertebrata</taxon>
        <taxon>Euteleostomi</taxon>
        <taxon>Actinopterygii</taxon>
        <taxon>Neopterygii</taxon>
        <taxon>Teleostei</taxon>
        <taxon>Ostariophysi</taxon>
        <taxon>Siluriformes</taxon>
        <taxon>Clariidae</taxon>
        <taxon>Clarias</taxon>
    </lineage>
</organism>
<protein>
    <submittedName>
        <fullName evidence="1">Uncharacterized protein</fullName>
    </submittedName>
</protein>
<keyword evidence="2" id="KW-1185">Reference proteome</keyword>
<gene>
    <name evidence="1" type="ORF">DAT39_001774</name>
</gene>
<dbReference type="AlphaFoldDB" id="A0A8J4XFE6"/>
<proteinExistence type="predicted"/>
<dbReference type="EMBL" id="QNUK01000013">
    <property type="protein sequence ID" value="KAF5908373.1"/>
    <property type="molecule type" value="Genomic_DNA"/>
</dbReference>
<comment type="caution">
    <text evidence="1">The sequence shown here is derived from an EMBL/GenBank/DDBJ whole genome shotgun (WGS) entry which is preliminary data.</text>
</comment>
<evidence type="ECO:0000313" key="1">
    <source>
        <dbReference type="EMBL" id="KAF5908373.1"/>
    </source>
</evidence>
<dbReference type="Proteomes" id="UP000727407">
    <property type="component" value="Unassembled WGS sequence"/>
</dbReference>
<sequence length="56" mass="6379">KGDLLLLHSVRETERDGPSCYVSQRRTNNHPTDCLFSPIVSDHIVVFLWPQGSLDE</sequence>
<feature type="non-terminal residue" evidence="1">
    <location>
        <position position="1"/>
    </location>
</feature>
<name>A0A8J4XFE6_CLAMG</name>
<reference evidence="1" key="1">
    <citation type="submission" date="2020-07" db="EMBL/GenBank/DDBJ databases">
        <title>Clarias magur genome sequencing, assembly and annotation.</title>
        <authorList>
            <person name="Kushwaha B."/>
            <person name="Kumar R."/>
            <person name="Das P."/>
            <person name="Joshi C.G."/>
            <person name="Kumar D."/>
            <person name="Nagpure N.S."/>
            <person name="Pandey M."/>
            <person name="Agarwal S."/>
            <person name="Srivastava S."/>
            <person name="Singh M."/>
            <person name="Sahoo L."/>
            <person name="Jayasankar P."/>
            <person name="Meher P.K."/>
            <person name="Koringa P.G."/>
            <person name="Iquebal M.A."/>
            <person name="Das S.P."/>
            <person name="Bit A."/>
            <person name="Patnaik S."/>
            <person name="Patel N."/>
            <person name="Shah T.M."/>
            <person name="Hinsu A."/>
            <person name="Jena J.K."/>
        </authorList>
    </citation>
    <scope>NUCLEOTIDE SEQUENCE</scope>
    <source>
        <strain evidence="1">CIFAMagur01</strain>
        <tissue evidence="1">Testis</tissue>
    </source>
</reference>
<accession>A0A8J4XFE6</accession>